<dbReference type="Pfam" id="PF08241">
    <property type="entry name" value="Methyltransf_11"/>
    <property type="match status" value="1"/>
</dbReference>
<accession>A0A2T5P6Q6</accession>
<gene>
    <name evidence="3" type="ORF">DBO85_13890</name>
</gene>
<evidence type="ECO:0000256" key="1">
    <source>
        <dbReference type="SAM" id="MobiDB-lite"/>
    </source>
</evidence>
<evidence type="ECO:0000259" key="2">
    <source>
        <dbReference type="Pfam" id="PF08241"/>
    </source>
</evidence>
<name>A0A2T5P6Q6_9PSED</name>
<reference evidence="3 4" key="1">
    <citation type="submission" date="2018-04" db="EMBL/GenBank/DDBJ databases">
        <title>Pseudomonas sp. nov., isolated from mangrove soil.</title>
        <authorList>
            <person name="Chen C."/>
        </authorList>
    </citation>
    <scope>NUCLEOTIDE SEQUENCE [LARGE SCALE GENOMIC DNA]</scope>
    <source>
        <strain evidence="3 4">TC-11</strain>
    </source>
</reference>
<dbReference type="AlphaFoldDB" id="A0A2T5P6Q6"/>
<dbReference type="CDD" id="cd02440">
    <property type="entry name" value="AdoMet_MTases"/>
    <property type="match status" value="1"/>
</dbReference>
<dbReference type="RefSeq" id="WP_108107865.1">
    <property type="nucleotide sequence ID" value="NZ_QASN01000020.1"/>
</dbReference>
<feature type="domain" description="Methyltransferase type 11" evidence="2">
    <location>
        <begin position="72"/>
        <end position="129"/>
    </location>
</feature>
<keyword evidence="3" id="KW-0808">Transferase</keyword>
<dbReference type="EMBL" id="QASN01000020">
    <property type="protein sequence ID" value="PTU73420.1"/>
    <property type="molecule type" value="Genomic_DNA"/>
</dbReference>
<dbReference type="InterPro" id="IPR013216">
    <property type="entry name" value="Methyltransf_11"/>
</dbReference>
<keyword evidence="3" id="KW-0489">Methyltransferase</keyword>
<feature type="region of interest" description="Disordered" evidence="1">
    <location>
        <begin position="230"/>
        <end position="250"/>
    </location>
</feature>
<dbReference type="Gene3D" id="3.40.50.150">
    <property type="entry name" value="Vaccinia Virus protein VP39"/>
    <property type="match status" value="1"/>
</dbReference>
<sequence>MSDASDKIDLAQNHAERVRDWLESPLGNLLLAEEHRLLEEELARYFGGFLVHYGMQRASAAQATQIQRNVRLGPDGCAADVICDEESWPLCEHAADVVVLQHALDFSLSPHALLREAAHSVRPGGHLLIVGINPFSTWGLRSVLAQDVLGEARCISASRLVDWLNLLGFALEKRRVGCYRPPLASPAWQSRLAWLERFGSSWQAPAAGFYILVARKLVVGLRPLRPSRREPRGKLVPMPVAKVSRHQSEK</sequence>
<protein>
    <submittedName>
        <fullName evidence="3">SAM-dependent methyltransferase</fullName>
    </submittedName>
</protein>
<organism evidence="3 4">
    <name type="scientific">Pseudomonas mangrovi</name>
    <dbReference type="NCBI Taxonomy" id="2161748"/>
    <lineage>
        <taxon>Bacteria</taxon>
        <taxon>Pseudomonadati</taxon>
        <taxon>Pseudomonadota</taxon>
        <taxon>Gammaproteobacteria</taxon>
        <taxon>Pseudomonadales</taxon>
        <taxon>Pseudomonadaceae</taxon>
        <taxon>Pseudomonas</taxon>
    </lineage>
</organism>
<dbReference type="GO" id="GO:0008757">
    <property type="term" value="F:S-adenosylmethionine-dependent methyltransferase activity"/>
    <property type="evidence" value="ECO:0007669"/>
    <property type="project" value="InterPro"/>
</dbReference>
<evidence type="ECO:0000313" key="3">
    <source>
        <dbReference type="EMBL" id="PTU73420.1"/>
    </source>
</evidence>
<keyword evidence="4" id="KW-1185">Reference proteome</keyword>
<dbReference type="Proteomes" id="UP000244064">
    <property type="component" value="Unassembled WGS sequence"/>
</dbReference>
<comment type="caution">
    <text evidence="3">The sequence shown here is derived from an EMBL/GenBank/DDBJ whole genome shotgun (WGS) entry which is preliminary data.</text>
</comment>
<dbReference type="GO" id="GO:0032259">
    <property type="term" value="P:methylation"/>
    <property type="evidence" value="ECO:0007669"/>
    <property type="project" value="UniProtKB-KW"/>
</dbReference>
<proteinExistence type="predicted"/>
<dbReference type="InterPro" id="IPR029063">
    <property type="entry name" value="SAM-dependent_MTases_sf"/>
</dbReference>
<dbReference type="OrthoDB" id="6191410at2"/>
<dbReference type="SUPFAM" id="SSF53335">
    <property type="entry name" value="S-adenosyl-L-methionine-dependent methyltransferases"/>
    <property type="match status" value="1"/>
</dbReference>
<evidence type="ECO:0000313" key="4">
    <source>
        <dbReference type="Proteomes" id="UP000244064"/>
    </source>
</evidence>